<proteinExistence type="predicted"/>
<organism evidence="1 2">
    <name type="scientific">Gemmata massiliana</name>
    <dbReference type="NCBI Taxonomy" id="1210884"/>
    <lineage>
        <taxon>Bacteria</taxon>
        <taxon>Pseudomonadati</taxon>
        <taxon>Planctomycetota</taxon>
        <taxon>Planctomycetia</taxon>
        <taxon>Gemmatales</taxon>
        <taxon>Gemmataceae</taxon>
        <taxon>Gemmata</taxon>
    </lineage>
</organism>
<keyword evidence="2" id="KW-1185">Reference proteome</keyword>
<dbReference type="Pfam" id="PF13267">
    <property type="entry name" value="DUF4058"/>
    <property type="match status" value="1"/>
</dbReference>
<evidence type="ECO:0008006" key="3">
    <source>
        <dbReference type="Google" id="ProtNLM"/>
    </source>
</evidence>
<dbReference type="RefSeq" id="WP_162666704.1">
    <property type="nucleotide sequence ID" value="NZ_LR593886.1"/>
</dbReference>
<sequence length="250" mass="27297">MPIHDWTRVDHGTFHDFHQGWAPQIRSALNNGLLPPDYEAKVEQHTDDGIPDVLALRLTSPLGGNGAGAYPGPIGGLSTVAIAPPKVSFTSEFASDPYTRLRKTITVRRDDRIVALIELVSPGNKSNRHGIQAFVRKVTAAIDHGIHVLVVDLFPPGPRDPNGVHQVIWSEFRDEPYSPPANQPLTLVSYEAGAVSRAYIQPVAVGEVLPEMPLFLEPGAYVNVPLEATYMAAFDGISRRTRDVLTETGR</sequence>
<reference evidence="1 2" key="1">
    <citation type="submission" date="2019-05" db="EMBL/GenBank/DDBJ databases">
        <authorList>
            <consortium name="Science for Life Laboratories"/>
        </authorList>
    </citation>
    <scope>NUCLEOTIDE SEQUENCE [LARGE SCALE GENOMIC DNA]</scope>
    <source>
        <strain evidence="1">Soil9</strain>
    </source>
</reference>
<dbReference type="KEGG" id="gms:SOIL9_59600"/>
<accession>A0A6P2CVL5</accession>
<dbReference type="EMBL" id="LR593886">
    <property type="protein sequence ID" value="VTR91754.1"/>
    <property type="molecule type" value="Genomic_DNA"/>
</dbReference>
<evidence type="ECO:0000313" key="1">
    <source>
        <dbReference type="EMBL" id="VTR91754.1"/>
    </source>
</evidence>
<protein>
    <recommendedName>
        <fullName evidence="3">DUF4058 domain-containing protein</fullName>
    </recommendedName>
</protein>
<dbReference type="InterPro" id="IPR025132">
    <property type="entry name" value="DUF4058"/>
</dbReference>
<gene>
    <name evidence="1" type="ORF">SOIL9_59600</name>
</gene>
<dbReference type="AlphaFoldDB" id="A0A6P2CVL5"/>
<evidence type="ECO:0000313" key="2">
    <source>
        <dbReference type="Proteomes" id="UP000464178"/>
    </source>
</evidence>
<name>A0A6P2CVL5_9BACT</name>
<dbReference type="Proteomes" id="UP000464178">
    <property type="component" value="Chromosome"/>
</dbReference>